<dbReference type="EMBL" id="DS986360">
    <property type="protein sequence ID" value="EDV18501.1"/>
    <property type="molecule type" value="Genomic_DNA"/>
</dbReference>
<keyword evidence="1" id="KW-0456">Lyase</keyword>
<feature type="non-terminal residue" evidence="6">
    <location>
        <position position="353"/>
    </location>
</feature>
<dbReference type="Gene3D" id="3.30.450.20">
    <property type="entry name" value="PAS domain"/>
    <property type="match status" value="1"/>
</dbReference>
<feature type="domain" description="GGDEF" evidence="5">
    <location>
        <begin position="275"/>
        <end position="353"/>
    </location>
</feature>
<dbReference type="InterPro" id="IPR043128">
    <property type="entry name" value="Rev_trsase/Diguanyl_cyclase"/>
</dbReference>
<dbReference type="SMART" id="SM00448">
    <property type="entry name" value="REC"/>
    <property type="match status" value="1"/>
</dbReference>
<evidence type="ECO:0000259" key="4">
    <source>
        <dbReference type="PROSITE" id="PS50112"/>
    </source>
</evidence>
<dbReference type="SMART" id="SM00267">
    <property type="entry name" value="GGDEF"/>
    <property type="match status" value="1"/>
</dbReference>
<dbReference type="InterPro" id="IPR035965">
    <property type="entry name" value="PAS-like_dom_sf"/>
</dbReference>
<dbReference type="Gene3D" id="3.40.50.2300">
    <property type="match status" value="1"/>
</dbReference>
<sequence>MTGAQGIDAFLNGSFDIVLLDIQLPGMSGCEVLNRILLHKPEQAVVIMTAHGSTELAEELLIRGAVDFIPKPFKGEQLRRVLAIAAQRENYLVSNAQFEEKVLTIKRREEQYRELSDAHTRLLNHLSTVVMELDNNGCIKFTNKAWTQLTDYGNDETLGSSLADFAFGDDGNARRFVSHNLNLLLEGKITSKRIEFQLATKSNQPIWVEVQFNDLFRKGRVAGITVNLDNIDDRKKAEMQLSHLASHDTLTNLYNRHYFDKELTRLAQTARGQENIHALLYLDLDHFKVINDTQGHHQGDVILKEVADAIGSVKREEDVFCRVGGDEFALLLPRTQKDEARKIGRQICDLLQQ</sequence>
<protein>
    <submittedName>
        <fullName evidence="6">Uncharacterized protein</fullName>
    </submittedName>
</protein>
<dbReference type="PANTHER" id="PTHR44757">
    <property type="entry name" value="DIGUANYLATE CYCLASE DGCP"/>
    <property type="match status" value="1"/>
</dbReference>
<gene>
    <name evidence="6" type="ORF">TRIADDRAFT_62983</name>
</gene>
<dbReference type="HOGENOM" id="CLU_000445_11_28_1"/>
<accession>B3SFJ4</accession>
<dbReference type="Pfam" id="PF13426">
    <property type="entry name" value="PAS_9"/>
    <property type="match status" value="1"/>
</dbReference>
<proteinExistence type="predicted"/>
<evidence type="ECO:0000259" key="3">
    <source>
        <dbReference type="PROSITE" id="PS50110"/>
    </source>
</evidence>
<reference evidence="6 7" key="1">
    <citation type="journal article" date="2008" name="Nature">
        <title>The Trichoplax genome and the nature of placozoans.</title>
        <authorList>
            <person name="Srivastava M."/>
            <person name="Begovic E."/>
            <person name="Chapman J."/>
            <person name="Putnam N.H."/>
            <person name="Hellsten U."/>
            <person name="Kawashima T."/>
            <person name="Kuo A."/>
            <person name="Mitros T."/>
            <person name="Salamov A."/>
            <person name="Carpenter M.L."/>
            <person name="Signorovitch A.Y."/>
            <person name="Moreno M.A."/>
            <person name="Kamm K."/>
            <person name="Grimwood J."/>
            <person name="Schmutz J."/>
            <person name="Shapiro H."/>
            <person name="Grigoriev I.V."/>
            <person name="Buss L.W."/>
            <person name="Schierwater B."/>
            <person name="Dellaporta S.L."/>
            <person name="Rokhsar D.S."/>
        </authorList>
    </citation>
    <scope>NUCLEOTIDE SEQUENCE [LARGE SCALE GENOMIC DNA]</scope>
    <source>
        <strain evidence="6 7">Grell-BS-1999</strain>
    </source>
</reference>
<dbReference type="SMART" id="SM00091">
    <property type="entry name" value="PAS"/>
    <property type="match status" value="1"/>
</dbReference>
<dbReference type="STRING" id="10228.B3SFJ4"/>
<feature type="modified residue" description="4-aspartylphosphate" evidence="2">
    <location>
        <position position="21"/>
    </location>
</feature>
<dbReference type="PhylomeDB" id="B3SFJ4"/>
<dbReference type="PROSITE" id="PS50112">
    <property type="entry name" value="PAS"/>
    <property type="match status" value="1"/>
</dbReference>
<dbReference type="KEGG" id="tad:TRIADDRAFT_62983"/>
<dbReference type="InterPro" id="IPR000160">
    <property type="entry name" value="GGDEF_dom"/>
</dbReference>
<dbReference type="InterPro" id="IPR011006">
    <property type="entry name" value="CheY-like_superfamily"/>
</dbReference>
<feature type="domain" description="PAS" evidence="4">
    <location>
        <begin position="115"/>
        <end position="188"/>
    </location>
</feature>
<dbReference type="SUPFAM" id="SSF52172">
    <property type="entry name" value="CheY-like"/>
    <property type="match status" value="1"/>
</dbReference>
<organism evidence="6 7">
    <name type="scientific">Trichoplax adhaerens</name>
    <name type="common">Trichoplax reptans</name>
    <dbReference type="NCBI Taxonomy" id="10228"/>
    <lineage>
        <taxon>Eukaryota</taxon>
        <taxon>Metazoa</taxon>
        <taxon>Placozoa</taxon>
        <taxon>Uniplacotomia</taxon>
        <taxon>Trichoplacea</taxon>
        <taxon>Trichoplacidae</taxon>
        <taxon>Trichoplax</taxon>
    </lineage>
</organism>
<dbReference type="InterPro" id="IPR000014">
    <property type="entry name" value="PAS"/>
</dbReference>
<evidence type="ECO:0000259" key="5">
    <source>
        <dbReference type="PROSITE" id="PS50887"/>
    </source>
</evidence>
<dbReference type="PROSITE" id="PS50110">
    <property type="entry name" value="RESPONSE_REGULATORY"/>
    <property type="match status" value="1"/>
</dbReference>
<dbReference type="InterPro" id="IPR029787">
    <property type="entry name" value="Nucleotide_cyclase"/>
</dbReference>
<dbReference type="OrthoDB" id="19824at2759"/>
<dbReference type="Proteomes" id="UP000009022">
    <property type="component" value="Unassembled WGS sequence"/>
</dbReference>
<dbReference type="SUPFAM" id="SSF55073">
    <property type="entry name" value="Nucleotide cyclase"/>
    <property type="match status" value="1"/>
</dbReference>
<name>B3SFJ4_TRIAD</name>
<dbReference type="Pfam" id="PF00990">
    <property type="entry name" value="GGDEF"/>
    <property type="match status" value="1"/>
</dbReference>
<dbReference type="InterPro" id="IPR001789">
    <property type="entry name" value="Sig_transdc_resp-reg_receiver"/>
</dbReference>
<dbReference type="Gene3D" id="3.30.70.270">
    <property type="match status" value="1"/>
</dbReference>
<dbReference type="NCBIfam" id="TIGR00254">
    <property type="entry name" value="GGDEF"/>
    <property type="match status" value="1"/>
</dbReference>
<evidence type="ECO:0000256" key="1">
    <source>
        <dbReference type="ARBA" id="ARBA00023239"/>
    </source>
</evidence>
<keyword evidence="7" id="KW-1185">Reference proteome</keyword>
<dbReference type="GO" id="GO:0016829">
    <property type="term" value="F:lyase activity"/>
    <property type="evidence" value="ECO:0007669"/>
    <property type="project" value="UniProtKB-KW"/>
</dbReference>
<dbReference type="GO" id="GO:0052621">
    <property type="term" value="F:diguanylate cyclase activity"/>
    <property type="evidence" value="ECO:0000318"/>
    <property type="project" value="GO_Central"/>
</dbReference>
<evidence type="ECO:0000256" key="2">
    <source>
        <dbReference type="PROSITE-ProRule" id="PRU00169"/>
    </source>
</evidence>
<feature type="domain" description="Response regulatory" evidence="3">
    <location>
        <begin position="1"/>
        <end position="86"/>
    </location>
</feature>
<keyword evidence="2" id="KW-0597">Phosphoprotein</keyword>
<dbReference type="SUPFAM" id="SSF55785">
    <property type="entry name" value="PYP-like sensor domain (PAS domain)"/>
    <property type="match status" value="1"/>
</dbReference>
<dbReference type="GO" id="GO:0000160">
    <property type="term" value="P:phosphorelay signal transduction system"/>
    <property type="evidence" value="ECO:0007669"/>
    <property type="project" value="InterPro"/>
</dbReference>
<evidence type="ECO:0000313" key="7">
    <source>
        <dbReference type="Proteomes" id="UP000009022"/>
    </source>
</evidence>
<dbReference type="InterPro" id="IPR052155">
    <property type="entry name" value="Biofilm_reg_signaling"/>
</dbReference>
<dbReference type="InParanoid" id="B3SFJ4"/>
<dbReference type="CDD" id="cd00130">
    <property type="entry name" value="PAS"/>
    <property type="match status" value="1"/>
</dbReference>
<evidence type="ECO:0000313" key="6">
    <source>
        <dbReference type="EMBL" id="EDV18501.1"/>
    </source>
</evidence>
<dbReference type="NCBIfam" id="TIGR00229">
    <property type="entry name" value="sensory_box"/>
    <property type="match status" value="1"/>
</dbReference>
<dbReference type="PROSITE" id="PS50887">
    <property type="entry name" value="GGDEF"/>
    <property type="match status" value="1"/>
</dbReference>
<dbReference type="CDD" id="cd01949">
    <property type="entry name" value="GGDEF"/>
    <property type="match status" value="1"/>
</dbReference>
<dbReference type="Pfam" id="PF00072">
    <property type="entry name" value="Response_reg"/>
    <property type="match status" value="1"/>
</dbReference>
<dbReference type="eggNOG" id="ENOG502S971">
    <property type="taxonomic scope" value="Eukaryota"/>
</dbReference>
<dbReference type="AlphaFoldDB" id="B3SFJ4"/>
<dbReference type="PANTHER" id="PTHR44757:SF2">
    <property type="entry name" value="BIOFILM ARCHITECTURE MAINTENANCE PROTEIN MBAA"/>
    <property type="match status" value="1"/>
</dbReference>